<feature type="domain" description="Nephrocystin 3-like N-terminal" evidence="2">
    <location>
        <begin position="38"/>
        <end position="72"/>
    </location>
</feature>
<protein>
    <recommendedName>
        <fullName evidence="2">Nephrocystin 3-like N-terminal domain-containing protein</fullName>
    </recommendedName>
</protein>
<evidence type="ECO:0000313" key="4">
    <source>
        <dbReference type="Proteomes" id="UP001163846"/>
    </source>
</evidence>
<keyword evidence="4" id="KW-1185">Reference proteome</keyword>
<dbReference type="Proteomes" id="UP001163846">
    <property type="component" value="Unassembled WGS sequence"/>
</dbReference>
<evidence type="ECO:0000259" key="2">
    <source>
        <dbReference type="Pfam" id="PF24883"/>
    </source>
</evidence>
<evidence type="ECO:0000313" key="3">
    <source>
        <dbReference type="EMBL" id="KAJ3839540.1"/>
    </source>
</evidence>
<name>A0AA38PAX3_9AGAR</name>
<feature type="non-terminal residue" evidence="3">
    <location>
        <position position="72"/>
    </location>
</feature>
<proteinExistence type="predicted"/>
<feature type="non-terminal residue" evidence="3">
    <location>
        <position position="1"/>
    </location>
</feature>
<dbReference type="AlphaFoldDB" id="A0AA38PAX3"/>
<keyword evidence="1" id="KW-0677">Repeat</keyword>
<evidence type="ECO:0000256" key="1">
    <source>
        <dbReference type="ARBA" id="ARBA00022737"/>
    </source>
</evidence>
<accession>A0AA38PAX3</accession>
<dbReference type="InterPro" id="IPR056884">
    <property type="entry name" value="NPHP3-like_N"/>
</dbReference>
<dbReference type="Pfam" id="PF24883">
    <property type="entry name" value="NPHP3_N"/>
    <property type="match status" value="1"/>
</dbReference>
<sequence>IHKNYYLSSDEEKKLQDWLAAPNCSINYSTALNKRAPETGQWILKDPVYLKWRKQGGILWLQGQAGSGKTFL</sequence>
<dbReference type="EMBL" id="MU806122">
    <property type="protein sequence ID" value="KAJ3839540.1"/>
    <property type="molecule type" value="Genomic_DNA"/>
</dbReference>
<comment type="caution">
    <text evidence="3">The sequence shown here is derived from an EMBL/GenBank/DDBJ whole genome shotgun (WGS) entry which is preliminary data.</text>
</comment>
<organism evidence="3 4">
    <name type="scientific">Lentinula raphanica</name>
    <dbReference type="NCBI Taxonomy" id="153919"/>
    <lineage>
        <taxon>Eukaryota</taxon>
        <taxon>Fungi</taxon>
        <taxon>Dikarya</taxon>
        <taxon>Basidiomycota</taxon>
        <taxon>Agaricomycotina</taxon>
        <taxon>Agaricomycetes</taxon>
        <taxon>Agaricomycetidae</taxon>
        <taxon>Agaricales</taxon>
        <taxon>Marasmiineae</taxon>
        <taxon>Omphalotaceae</taxon>
        <taxon>Lentinula</taxon>
    </lineage>
</organism>
<reference evidence="3" key="1">
    <citation type="submission" date="2022-08" db="EMBL/GenBank/DDBJ databases">
        <authorList>
            <consortium name="DOE Joint Genome Institute"/>
            <person name="Min B."/>
            <person name="Riley R."/>
            <person name="Sierra-Patev S."/>
            <person name="Naranjo-Ortiz M."/>
            <person name="Looney B."/>
            <person name="Konkel Z."/>
            <person name="Slot J.C."/>
            <person name="Sakamoto Y."/>
            <person name="Steenwyk J.L."/>
            <person name="Rokas A."/>
            <person name="Carro J."/>
            <person name="Camarero S."/>
            <person name="Ferreira P."/>
            <person name="Molpeceres G."/>
            <person name="Ruiz-Duenas F.J."/>
            <person name="Serrano A."/>
            <person name="Henrissat B."/>
            <person name="Drula E."/>
            <person name="Hughes K.W."/>
            <person name="Mata J.L."/>
            <person name="Ishikawa N.K."/>
            <person name="Vargas-Isla R."/>
            <person name="Ushijima S."/>
            <person name="Smith C.A."/>
            <person name="Ahrendt S."/>
            <person name="Andreopoulos W."/>
            <person name="He G."/>
            <person name="Labutti K."/>
            <person name="Lipzen A."/>
            <person name="Ng V."/>
            <person name="Sandor L."/>
            <person name="Barry K."/>
            <person name="Martinez A.T."/>
            <person name="Xiao Y."/>
            <person name="Gibbons J.G."/>
            <person name="Terashima K."/>
            <person name="Hibbett D.S."/>
            <person name="Grigoriev I.V."/>
        </authorList>
    </citation>
    <scope>NUCLEOTIDE SEQUENCE</scope>
    <source>
        <strain evidence="3">TFB9207</strain>
    </source>
</reference>
<gene>
    <name evidence="3" type="ORF">F5878DRAFT_616141</name>
</gene>